<dbReference type="InterPro" id="IPR036188">
    <property type="entry name" value="FAD/NAD-bd_sf"/>
</dbReference>
<dbReference type="AlphaFoldDB" id="A0A1Z1WPJ7"/>
<dbReference type="RefSeq" id="WP_237307647.1">
    <property type="nucleotide sequence ID" value="NZ_CP021748.1"/>
</dbReference>
<dbReference type="SUPFAM" id="SSF51905">
    <property type="entry name" value="FAD/NAD(P)-binding domain"/>
    <property type="match status" value="1"/>
</dbReference>
<accession>A0A1Z1WPJ7</accession>
<evidence type="ECO:0000259" key="1">
    <source>
        <dbReference type="Pfam" id="PF07992"/>
    </source>
</evidence>
<dbReference type="KEGG" id="salf:SMD44_07835"/>
<evidence type="ECO:0000313" key="2">
    <source>
        <dbReference type="EMBL" id="ARX88348.1"/>
    </source>
</evidence>
<feature type="domain" description="FAD/NAD(P)-binding" evidence="1">
    <location>
        <begin position="3"/>
        <end position="64"/>
    </location>
</feature>
<keyword evidence="3" id="KW-1185">Reference proteome</keyword>
<dbReference type="InterPro" id="IPR023753">
    <property type="entry name" value="FAD/NAD-binding_dom"/>
</dbReference>
<dbReference type="Proteomes" id="UP000195880">
    <property type="component" value="Chromosome"/>
</dbReference>
<dbReference type="Pfam" id="PF07992">
    <property type="entry name" value="Pyr_redox_2"/>
    <property type="match status" value="1"/>
</dbReference>
<organism evidence="2 3">
    <name type="scientific">Streptomyces alboflavus</name>
    <dbReference type="NCBI Taxonomy" id="67267"/>
    <lineage>
        <taxon>Bacteria</taxon>
        <taxon>Bacillati</taxon>
        <taxon>Actinomycetota</taxon>
        <taxon>Actinomycetes</taxon>
        <taxon>Kitasatosporales</taxon>
        <taxon>Streptomycetaceae</taxon>
        <taxon>Streptomyces</taxon>
    </lineage>
</organism>
<gene>
    <name evidence="2" type="primary">ndh</name>
    <name evidence="2" type="ORF">SMD44_07835</name>
</gene>
<dbReference type="GO" id="GO:0016491">
    <property type="term" value="F:oxidoreductase activity"/>
    <property type="evidence" value="ECO:0007669"/>
    <property type="project" value="InterPro"/>
</dbReference>
<name>A0A1Z1WPJ7_9ACTN</name>
<dbReference type="Gene3D" id="3.50.50.100">
    <property type="match status" value="1"/>
</dbReference>
<proteinExistence type="predicted"/>
<evidence type="ECO:0000313" key="3">
    <source>
        <dbReference type="Proteomes" id="UP000195880"/>
    </source>
</evidence>
<dbReference type="EMBL" id="CP021748">
    <property type="protein sequence ID" value="ARX88348.1"/>
    <property type="molecule type" value="Genomic_DNA"/>
</dbReference>
<protein>
    <submittedName>
        <fullName evidence="2">Putative Apoptosis-inducing factor 2</fullName>
    </submittedName>
</protein>
<sequence length="77" mass="8158">MRSDLTLWAVLGSIPDLAARSGLDVDERGRALVDPYLRSVSDPRIFVVGDCAAVPGSRAACQTAARRAPTPPTPWPA</sequence>
<reference evidence="2 3" key="1">
    <citation type="submission" date="2017-05" db="EMBL/GenBank/DDBJ databases">
        <title>Streptomyces alboflavus Genome sequencing and assembly.</title>
        <authorList>
            <person name="Wang Y."/>
            <person name="Du B."/>
            <person name="Ding Y."/>
            <person name="Liu H."/>
            <person name="Hou Q."/>
            <person name="Liu K."/>
            <person name="Wang C."/>
            <person name="Yao L."/>
        </authorList>
    </citation>
    <scope>NUCLEOTIDE SEQUENCE [LARGE SCALE GENOMIC DNA]</scope>
    <source>
        <strain evidence="2 3">MDJK44</strain>
    </source>
</reference>